<gene>
    <name evidence="2" type="primary">soj</name>
    <name evidence="2" type="ORF">KPC_0924</name>
</gene>
<dbReference type="GO" id="GO:0016787">
    <property type="term" value="F:hydrolase activity"/>
    <property type="evidence" value="ECO:0007669"/>
    <property type="project" value="UniProtKB-KW"/>
</dbReference>
<dbReference type="Proteomes" id="UP000245974">
    <property type="component" value="Unassembled WGS sequence"/>
</dbReference>
<accession>A0A2U3MWF0</accession>
<keyword evidence="3" id="KW-1185">Reference proteome</keyword>
<dbReference type="Gene3D" id="3.40.50.300">
    <property type="entry name" value="P-loop containing nucleotide triphosphate hydrolases"/>
    <property type="match status" value="1"/>
</dbReference>
<dbReference type="InterPro" id="IPR027417">
    <property type="entry name" value="P-loop_NTPase"/>
</dbReference>
<feature type="domain" description="CobQ/CobB/MinD/ParA nucleotide binding" evidence="1">
    <location>
        <begin position="12"/>
        <end position="162"/>
    </location>
</feature>
<dbReference type="EC" id="3.6.-.-" evidence="2"/>
<proteinExistence type="predicted"/>
<evidence type="ECO:0000313" key="3">
    <source>
        <dbReference type="Proteomes" id="UP000245974"/>
    </source>
</evidence>
<dbReference type="CDD" id="cd02042">
    <property type="entry name" value="ParAB_family"/>
    <property type="match status" value="1"/>
</dbReference>
<organism evidence="2 3">
    <name type="scientific">Acinetobacter stercoris</name>
    <dbReference type="NCBI Taxonomy" id="2126983"/>
    <lineage>
        <taxon>Bacteria</taxon>
        <taxon>Pseudomonadati</taxon>
        <taxon>Pseudomonadota</taxon>
        <taxon>Gammaproteobacteria</taxon>
        <taxon>Moraxellales</taxon>
        <taxon>Moraxellaceae</taxon>
        <taxon>Acinetobacter</taxon>
    </lineage>
</organism>
<dbReference type="EMBL" id="OOGT01000027">
    <property type="protein sequence ID" value="SPL69746.1"/>
    <property type="molecule type" value="Genomic_DNA"/>
</dbReference>
<reference evidence="3" key="1">
    <citation type="submission" date="2018-03" db="EMBL/GenBank/DDBJ databases">
        <authorList>
            <person name="Blom J."/>
        </authorList>
    </citation>
    <scope>NUCLEOTIDE SEQUENCE [LARGE SCALE GENOMIC DNA]</scope>
    <source>
        <strain evidence="3">KPC-SM-21</strain>
    </source>
</reference>
<dbReference type="PANTHER" id="PTHR13696">
    <property type="entry name" value="P-LOOP CONTAINING NUCLEOSIDE TRIPHOSPHATE HYDROLASE"/>
    <property type="match status" value="1"/>
</dbReference>
<dbReference type="InParanoid" id="A0A2U3MWF0"/>
<sequence>MPIHKLELMKTILIANQKGGCGKTITAITLASALAVKGYKVALADADNQKSALQWLKQRPESAATIQSLDWRHEKSIGEAPKNLDYLIIDAPGALTGEHAEQLISECHAIVTPLQPSFFDIDSTRRFLKHIQDIKRIRKGKVEVLLLANRVKANSSSSKDIQQFFDKVEQKPVAWIAERSAYGQLAMQGLSIFDKSQKNFLILQQQWQPLLDALIDDPAEWF</sequence>
<keyword evidence="2" id="KW-0378">Hydrolase</keyword>
<dbReference type="SUPFAM" id="SSF52540">
    <property type="entry name" value="P-loop containing nucleoside triphosphate hydrolases"/>
    <property type="match status" value="1"/>
</dbReference>
<dbReference type="InterPro" id="IPR050678">
    <property type="entry name" value="DNA_Partitioning_ATPase"/>
</dbReference>
<dbReference type="PIRSF" id="PIRSF009320">
    <property type="entry name" value="Nuc_binding_HP_1000"/>
    <property type="match status" value="1"/>
</dbReference>
<protein>
    <submittedName>
        <fullName evidence="2">Chromosome-partitioning ATPase Soj</fullName>
        <ecNumber evidence="2">3.6.-.-</ecNumber>
    </submittedName>
</protein>
<dbReference type="Pfam" id="PF01656">
    <property type="entry name" value="CbiA"/>
    <property type="match status" value="1"/>
</dbReference>
<dbReference type="AlphaFoldDB" id="A0A2U3MWF0"/>
<dbReference type="InterPro" id="IPR002586">
    <property type="entry name" value="CobQ/CobB/MinD/ParA_Nub-bd_dom"/>
</dbReference>
<evidence type="ECO:0000313" key="2">
    <source>
        <dbReference type="EMBL" id="SPL69746.1"/>
    </source>
</evidence>
<name>A0A2U3MWF0_9GAMM</name>
<dbReference type="PANTHER" id="PTHR13696:SF96">
    <property type="entry name" value="COBQ_COBB_MIND_PARA NUCLEOTIDE BINDING DOMAIN-CONTAINING PROTEIN"/>
    <property type="match status" value="1"/>
</dbReference>
<evidence type="ECO:0000259" key="1">
    <source>
        <dbReference type="Pfam" id="PF01656"/>
    </source>
</evidence>